<evidence type="ECO:0000313" key="5">
    <source>
        <dbReference type="Proteomes" id="UP000029448"/>
    </source>
</evidence>
<reference evidence="4 5" key="1">
    <citation type="submission" date="2014-06" db="EMBL/GenBank/DDBJ databases">
        <title>Functional and comparative genomic analyses of the Drosophila gut microbiota identify candidate symbiosis factors.</title>
        <authorList>
            <person name="Newell P.D."/>
            <person name="Chaston J.M."/>
            <person name="Douglas A.E."/>
        </authorList>
    </citation>
    <scope>NUCLEOTIDE SEQUENCE [LARGE SCALE GENOMIC DNA]</scope>
    <source>
        <strain evidence="4 5">DmCS_006</strain>
    </source>
</reference>
<name>A0A094ZKN5_9PROT</name>
<feature type="domain" description="Glycoamylase-like" evidence="3">
    <location>
        <begin position="302"/>
        <end position="538"/>
    </location>
</feature>
<keyword evidence="2" id="KW-1133">Transmembrane helix</keyword>
<proteinExistence type="predicted"/>
<feature type="region of interest" description="Disordered" evidence="1">
    <location>
        <begin position="557"/>
        <end position="577"/>
    </location>
</feature>
<evidence type="ECO:0000256" key="1">
    <source>
        <dbReference type="SAM" id="MobiDB-lite"/>
    </source>
</evidence>
<dbReference type="InterPro" id="IPR019282">
    <property type="entry name" value="Glycoamylase-like_cons_dom"/>
</dbReference>
<evidence type="ECO:0000313" key="4">
    <source>
        <dbReference type="EMBL" id="KGB22981.1"/>
    </source>
</evidence>
<dbReference type="Proteomes" id="UP000029448">
    <property type="component" value="Unassembled WGS sequence"/>
</dbReference>
<dbReference type="Pfam" id="PF10091">
    <property type="entry name" value="Glycoamylase"/>
    <property type="match status" value="1"/>
</dbReference>
<keyword evidence="5" id="KW-1185">Reference proteome</keyword>
<keyword evidence="2" id="KW-0472">Membrane</keyword>
<gene>
    <name evidence="4" type="ORF">AtDm6_1850</name>
</gene>
<sequence>MVFSKLCPVTVMAVTWICLFWVVPYLRLPEKRGVPALGNKGWATVDMVDKRFSGQGSLRRKRRQGARPGVGFRVVLSLGVGLFAAAGGGLAPTVTHAAEASISSPAVSQKTVSTAAAPFKPNAADQALLEDLEHRTFQWFWESGDPQTGLVPDRYPSDQTQASVASIGFGLTAYGIGAERGYITRAQAITRTLNTLRYLSRLPQNASADDASGYHGFFYHFLDHKTGLRFNKDIELSSIDTALLMQGVLFTESYYTQDTPQEREIRTLANRLFQNVDWPWMRRPDQRLSMGWSPEHQFLPNYWEGYSEGMMAYVLALGSVMHPLQPASWQAWLATNDKRWGEYSGQTLLNFAPLFGHQYTHSWIDFRGIQDDWNREKGIDYFENSRRAAYAQRSYAMANPGKWQDYGPDVWGLTASDGPGEVTETVNGQTRHFFSYSARGAGRDYTQDDGTIAPTAAGGSVAFAPEIAVPALREMKKRYGSHIYGRYGFVDAFNPSYHKGNTPFWSDTAYLGIDQGPILLMLENRRSGFVWNVMKSNPVIRQGLLRAGFRGGWLGTSSASDTAPVEQKSAVRTNQAG</sequence>
<dbReference type="PATRIC" id="fig|104102.7.peg.1831"/>
<protein>
    <recommendedName>
        <fullName evidence="3">Glycoamylase-like domain-containing protein</fullName>
    </recommendedName>
</protein>
<dbReference type="Gene3D" id="1.50.10.140">
    <property type="match status" value="1"/>
</dbReference>
<feature type="transmembrane region" description="Helical" evidence="2">
    <location>
        <begin position="6"/>
        <end position="26"/>
    </location>
</feature>
<dbReference type="STRING" id="104102.AtDm6_1850"/>
<dbReference type="AlphaFoldDB" id="A0A094ZKN5"/>
<feature type="transmembrane region" description="Helical" evidence="2">
    <location>
        <begin position="70"/>
        <end position="91"/>
    </location>
</feature>
<evidence type="ECO:0000259" key="3">
    <source>
        <dbReference type="Pfam" id="PF10091"/>
    </source>
</evidence>
<evidence type="ECO:0000256" key="2">
    <source>
        <dbReference type="SAM" id="Phobius"/>
    </source>
</evidence>
<comment type="caution">
    <text evidence="4">The sequence shown here is derived from an EMBL/GenBank/DDBJ whole genome shotgun (WGS) entry which is preliminary data.</text>
</comment>
<accession>A0A094ZKN5</accession>
<keyword evidence="2" id="KW-0812">Transmembrane</keyword>
<dbReference type="EMBL" id="JOKM01000071">
    <property type="protein sequence ID" value="KGB22981.1"/>
    <property type="molecule type" value="Genomic_DNA"/>
</dbReference>
<organism evidence="4 5">
    <name type="scientific">Acetobacter tropicalis</name>
    <dbReference type="NCBI Taxonomy" id="104102"/>
    <lineage>
        <taxon>Bacteria</taxon>
        <taxon>Pseudomonadati</taxon>
        <taxon>Pseudomonadota</taxon>
        <taxon>Alphaproteobacteria</taxon>
        <taxon>Acetobacterales</taxon>
        <taxon>Acetobacteraceae</taxon>
        <taxon>Acetobacter</taxon>
    </lineage>
</organism>